<dbReference type="SMART" id="SM00393">
    <property type="entry name" value="R3H"/>
    <property type="match status" value="1"/>
</dbReference>
<evidence type="ECO:0000313" key="3">
    <source>
        <dbReference type="Proteomes" id="UP000177659"/>
    </source>
</evidence>
<dbReference type="EMBL" id="MFLC01000010">
    <property type="protein sequence ID" value="OGG55194.1"/>
    <property type="molecule type" value="Genomic_DNA"/>
</dbReference>
<dbReference type="Gene3D" id="3.30.1370.50">
    <property type="entry name" value="R3H-like domain"/>
    <property type="match status" value="1"/>
</dbReference>
<dbReference type="Pfam" id="PF01424">
    <property type="entry name" value="R3H"/>
    <property type="match status" value="1"/>
</dbReference>
<dbReference type="SUPFAM" id="SSF82708">
    <property type="entry name" value="R3H domain"/>
    <property type="match status" value="1"/>
</dbReference>
<name>A0A1F6D180_9BACT</name>
<dbReference type="AlphaFoldDB" id="A0A1F6D180"/>
<dbReference type="PANTHER" id="PTHR35800:SF1">
    <property type="entry name" value="RNA-BINDING PROTEIN KHPB"/>
    <property type="match status" value="1"/>
</dbReference>
<proteinExistence type="predicted"/>
<evidence type="ECO:0000259" key="1">
    <source>
        <dbReference type="PROSITE" id="PS51061"/>
    </source>
</evidence>
<dbReference type="PROSITE" id="PS51061">
    <property type="entry name" value="R3H"/>
    <property type="match status" value="1"/>
</dbReference>
<dbReference type="InterPro" id="IPR034079">
    <property type="entry name" value="R3H_KhpB"/>
</dbReference>
<comment type="caution">
    <text evidence="2">The sequence shown here is derived from an EMBL/GenBank/DDBJ whole genome shotgun (WGS) entry which is preliminary data.</text>
</comment>
<sequence>MNPEHLKQHIGTLLEKLSISVTSIEISGENPTLTYTISTPDSALLIGNRGETLHAFNYLLKRIIDAKKSEGEQKLLVDVNGYYARRIETLEKEAHTLAERARLFKHDVEMSPMNAYERMVVHSLFADDLMISTASEGEGKFRHIVLHYREPLAACRD</sequence>
<dbReference type="InterPro" id="IPR001374">
    <property type="entry name" value="R3H_dom"/>
</dbReference>
<dbReference type="CDD" id="cd02644">
    <property type="entry name" value="R3H_jag"/>
    <property type="match status" value="1"/>
</dbReference>
<protein>
    <recommendedName>
        <fullName evidence="1">R3H domain-containing protein</fullName>
    </recommendedName>
</protein>
<dbReference type="GO" id="GO:0003723">
    <property type="term" value="F:RNA binding"/>
    <property type="evidence" value="ECO:0007669"/>
    <property type="project" value="InterPro"/>
</dbReference>
<feature type="domain" description="R3H" evidence="1">
    <location>
        <begin position="84"/>
        <end position="150"/>
    </location>
</feature>
<dbReference type="Gene3D" id="3.30.300.20">
    <property type="match status" value="1"/>
</dbReference>
<reference evidence="2 3" key="1">
    <citation type="journal article" date="2016" name="Nat. Commun.">
        <title>Thousands of microbial genomes shed light on interconnected biogeochemical processes in an aquifer system.</title>
        <authorList>
            <person name="Anantharaman K."/>
            <person name="Brown C.T."/>
            <person name="Hug L.A."/>
            <person name="Sharon I."/>
            <person name="Castelle C.J."/>
            <person name="Probst A.J."/>
            <person name="Thomas B.C."/>
            <person name="Singh A."/>
            <person name="Wilkins M.J."/>
            <person name="Karaoz U."/>
            <person name="Brodie E.L."/>
            <person name="Williams K.H."/>
            <person name="Hubbard S.S."/>
            <person name="Banfield J.F."/>
        </authorList>
    </citation>
    <scope>NUCLEOTIDE SEQUENCE [LARGE SCALE GENOMIC DNA]</scope>
</reference>
<dbReference type="Proteomes" id="UP000177659">
    <property type="component" value="Unassembled WGS sequence"/>
</dbReference>
<dbReference type="InterPro" id="IPR039247">
    <property type="entry name" value="KhpB"/>
</dbReference>
<dbReference type="InterPro" id="IPR036867">
    <property type="entry name" value="R3H_dom_sf"/>
</dbReference>
<accession>A0A1F6D180</accession>
<dbReference type="InterPro" id="IPR015946">
    <property type="entry name" value="KH_dom-like_a/b"/>
</dbReference>
<organism evidence="2 3">
    <name type="scientific">Candidatus Kaiserbacteria bacterium RIFCSPHIGHO2_02_FULL_49_11</name>
    <dbReference type="NCBI Taxonomy" id="1798489"/>
    <lineage>
        <taxon>Bacteria</taxon>
        <taxon>Candidatus Kaiseribacteriota</taxon>
    </lineage>
</organism>
<gene>
    <name evidence="2" type="ORF">A3D62_02665</name>
</gene>
<dbReference type="PANTHER" id="PTHR35800">
    <property type="entry name" value="PROTEIN JAG"/>
    <property type="match status" value="1"/>
</dbReference>
<evidence type="ECO:0000313" key="2">
    <source>
        <dbReference type="EMBL" id="OGG55194.1"/>
    </source>
</evidence>